<evidence type="ECO:0000313" key="3">
    <source>
        <dbReference type="Proteomes" id="UP000033500"/>
    </source>
</evidence>
<reference evidence="2 3" key="1">
    <citation type="submission" date="2015-03" db="EMBL/GenBank/DDBJ databases">
        <title>Comparative genomics of Pseudomonas insights into diversity of traits involved in vanlence and defense.</title>
        <authorList>
            <person name="Qin Y."/>
        </authorList>
    </citation>
    <scope>NUCLEOTIDE SEQUENCE [LARGE SCALE GENOMIC DNA]</scope>
    <source>
        <strain evidence="2 3">C3</strain>
    </source>
</reference>
<dbReference type="InterPro" id="IPR011990">
    <property type="entry name" value="TPR-like_helical_dom_sf"/>
</dbReference>
<organism evidence="2 3">
    <name type="scientific">Pseudomonas fluorescens</name>
    <dbReference type="NCBI Taxonomy" id="294"/>
    <lineage>
        <taxon>Bacteria</taxon>
        <taxon>Pseudomonadati</taxon>
        <taxon>Pseudomonadota</taxon>
        <taxon>Gammaproteobacteria</taxon>
        <taxon>Pseudomonadales</taxon>
        <taxon>Pseudomonadaceae</taxon>
        <taxon>Pseudomonas</taxon>
    </lineage>
</organism>
<keyword evidence="1" id="KW-0802">TPR repeat</keyword>
<dbReference type="PROSITE" id="PS50005">
    <property type="entry name" value="TPR"/>
    <property type="match status" value="1"/>
</dbReference>
<sequence>MVNRFHLVAFLTFLVTPLCRAEGEPLVVNGVGGGFLRFSGWDKLHNGWNNVEYKGTGSSFAIYSLPTSSAPSGVSTLISTEKESPDKKRMLLMRVVSGEVSDGQGYSENSEQAYCDVVSLETGCVENIGSALQCDGAWVGEKWKDSTGERFDFVKSSLTPKSMIDQVSKISSSEFRAASLKDLMFMGVSSYMACNPPQSNVTAYNDIGFYFAEGGEHLLAMQIYQRLLSVAPDRVPLKLNVADSLWALGKHGEAKPYYINYRSAMLGKGLGNKIPQRVVERLK</sequence>
<evidence type="ECO:0000256" key="1">
    <source>
        <dbReference type="PROSITE-ProRule" id="PRU00339"/>
    </source>
</evidence>
<dbReference type="EMBL" id="LACD01000002">
    <property type="protein sequence ID" value="KJZ48499.1"/>
    <property type="molecule type" value="Genomic_DNA"/>
</dbReference>
<dbReference type="PATRIC" id="fig|294.131.peg.1509"/>
<gene>
    <name evidence="2" type="ORF">VC34_02010</name>
</gene>
<dbReference type="Proteomes" id="UP000033500">
    <property type="component" value="Unassembled WGS sequence"/>
</dbReference>
<dbReference type="InterPro" id="IPR019734">
    <property type="entry name" value="TPR_rpt"/>
</dbReference>
<feature type="repeat" description="TPR" evidence="1">
    <location>
        <begin position="201"/>
        <end position="234"/>
    </location>
</feature>
<dbReference type="Gene3D" id="1.25.40.10">
    <property type="entry name" value="Tetratricopeptide repeat domain"/>
    <property type="match status" value="1"/>
</dbReference>
<dbReference type="AlphaFoldDB" id="A0A0F4TWT4"/>
<evidence type="ECO:0000313" key="2">
    <source>
        <dbReference type="EMBL" id="KJZ48499.1"/>
    </source>
</evidence>
<comment type="caution">
    <text evidence="2">The sequence shown here is derived from an EMBL/GenBank/DDBJ whole genome shotgun (WGS) entry which is preliminary data.</text>
</comment>
<proteinExistence type="predicted"/>
<dbReference type="RefSeq" id="WP_046045028.1">
    <property type="nucleotide sequence ID" value="NZ_LACD01000002.1"/>
</dbReference>
<dbReference type="SUPFAM" id="SSF48452">
    <property type="entry name" value="TPR-like"/>
    <property type="match status" value="1"/>
</dbReference>
<name>A0A0F4TWT4_PSEFL</name>
<protein>
    <submittedName>
        <fullName evidence="2">Uncharacterized protein</fullName>
    </submittedName>
</protein>
<accession>A0A0F4TWT4</accession>